<keyword evidence="1" id="KW-0479">Metal-binding</keyword>
<evidence type="ECO:0000313" key="7">
    <source>
        <dbReference type="Proteomes" id="UP000467840"/>
    </source>
</evidence>
<sequence>MAFSSPHTMPENPIDFRAPPPSPIASGRRSSVANDDVLTEFLEHSLRVPDLVLPDKIFPRQKIVETPPRIDFQSLHSADSDSISRILDSLERIGCFQLVNYGIPSDFTRLVLAMAAGIFRVPPEKRVAVTRSLEKPYGFEEVHGEEESELSEEFVWCRDEKLKVDMEEIHAAGYSNFSEKMETLVSDMENVAEKILQVLRENSQKKTTYGEDIMQGLDLVGSVCYLYKHKHDHRANSLGYDVIRMLIRGIDYSHALCLHICDGSSEFHVYSKKGWVSFSPDKDAIVVTVGDQTQMVELENTYKEIGEESLNPDFCQRLATSFSFTPNRAGKPAITWKQVQSWFEDRQKESQSKVNPSPVALKLFVDLSDASISSDASETYRKSKVNRVTDLSDLTFEAKSARDHAWYDVAAFLSYRVLCTGELEARIRFAGFRNTDDEWVNVKRAVRERSIPLEPSECSRVKVGDLVLCFRERQELAVYCDAYVMGIQREPHDARDCGCVFVVRYDYDFMEESVQWQRLCRRPTQ</sequence>
<dbReference type="Pfam" id="PF14226">
    <property type="entry name" value="DIOX_N"/>
    <property type="match status" value="1"/>
</dbReference>
<dbReference type="EMBL" id="JAAGAX010000010">
    <property type="protein sequence ID" value="KAF2301150.1"/>
    <property type="molecule type" value="Genomic_DNA"/>
</dbReference>
<gene>
    <name evidence="6" type="ORF">GH714_020466</name>
</gene>
<proteinExistence type="predicted"/>
<dbReference type="AlphaFoldDB" id="A0A6A6LI56"/>
<dbReference type="Pfam" id="PF16719">
    <property type="entry name" value="SAWADEE"/>
    <property type="match status" value="1"/>
</dbReference>
<dbReference type="Gene3D" id="2.60.120.330">
    <property type="entry name" value="B-lactam Antibiotic, Isopenicillin N Synthase, Chain"/>
    <property type="match status" value="1"/>
</dbReference>
<protein>
    <recommendedName>
        <fullName evidence="8">Non-haem dioxygenase N-terminal domain-containing protein</fullName>
    </recommendedName>
</protein>
<dbReference type="InterPro" id="IPR027443">
    <property type="entry name" value="IPNS-like_sf"/>
</dbReference>
<dbReference type="Gene3D" id="2.40.50.40">
    <property type="match status" value="1"/>
</dbReference>
<evidence type="ECO:0000313" key="6">
    <source>
        <dbReference type="EMBL" id="KAF2301150.1"/>
    </source>
</evidence>
<evidence type="ECO:0000256" key="1">
    <source>
        <dbReference type="ARBA" id="ARBA00022723"/>
    </source>
</evidence>
<evidence type="ECO:0000259" key="4">
    <source>
        <dbReference type="Pfam" id="PF14226"/>
    </source>
</evidence>
<dbReference type="GO" id="GO:0003682">
    <property type="term" value="F:chromatin binding"/>
    <property type="evidence" value="ECO:0007669"/>
    <property type="project" value="InterPro"/>
</dbReference>
<dbReference type="Gene3D" id="2.30.30.140">
    <property type="match status" value="1"/>
</dbReference>
<keyword evidence="7" id="KW-1185">Reference proteome</keyword>
<evidence type="ECO:0000256" key="3">
    <source>
        <dbReference type="SAM" id="MobiDB-lite"/>
    </source>
</evidence>
<evidence type="ECO:0000256" key="2">
    <source>
        <dbReference type="ARBA" id="ARBA00023004"/>
    </source>
</evidence>
<feature type="domain" description="SAWADEE" evidence="5">
    <location>
        <begin position="393"/>
        <end position="520"/>
    </location>
</feature>
<dbReference type="InterPro" id="IPR039276">
    <property type="entry name" value="SHH1/2"/>
</dbReference>
<organism evidence="6 7">
    <name type="scientific">Hevea brasiliensis</name>
    <name type="common">Para rubber tree</name>
    <name type="synonym">Siphonia brasiliensis</name>
    <dbReference type="NCBI Taxonomy" id="3981"/>
    <lineage>
        <taxon>Eukaryota</taxon>
        <taxon>Viridiplantae</taxon>
        <taxon>Streptophyta</taxon>
        <taxon>Embryophyta</taxon>
        <taxon>Tracheophyta</taxon>
        <taxon>Spermatophyta</taxon>
        <taxon>Magnoliopsida</taxon>
        <taxon>eudicotyledons</taxon>
        <taxon>Gunneridae</taxon>
        <taxon>Pentapetalae</taxon>
        <taxon>rosids</taxon>
        <taxon>fabids</taxon>
        <taxon>Malpighiales</taxon>
        <taxon>Euphorbiaceae</taxon>
        <taxon>Crotonoideae</taxon>
        <taxon>Micrandreae</taxon>
        <taxon>Hevea</taxon>
    </lineage>
</organism>
<dbReference type="SUPFAM" id="SSF51197">
    <property type="entry name" value="Clavaminate synthase-like"/>
    <property type="match status" value="1"/>
</dbReference>
<name>A0A6A6LI56_HEVBR</name>
<reference evidence="6 7" key="1">
    <citation type="journal article" date="2020" name="Mol. Plant">
        <title>The Chromosome-Based Rubber Tree Genome Provides New Insights into Spurge Genome Evolution and Rubber Biosynthesis.</title>
        <authorList>
            <person name="Liu J."/>
            <person name="Shi C."/>
            <person name="Shi C.C."/>
            <person name="Li W."/>
            <person name="Zhang Q.J."/>
            <person name="Zhang Y."/>
            <person name="Li K."/>
            <person name="Lu H.F."/>
            <person name="Shi C."/>
            <person name="Zhu S.T."/>
            <person name="Xiao Z.Y."/>
            <person name="Nan H."/>
            <person name="Yue Y."/>
            <person name="Zhu X.G."/>
            <person name="Wu Y."/>
            <person name="Hong X.N."/>
            <person name="Fan G.Y."/>
            <person name="Tong Y."/>
            <person name="Zhang D."/>
            <person name="Mao C.L."/>
            <person name="Liu Y.L."/>
            <person name="Hao S.J."/>
            <person name="Liu W.Q."/>
            <person name="Lv M.Q."/>
            <person name="Zhang H.B."/>
            <person name="Liu Y."/>
            <person name="Hu-Tang G.R."/>
            <person name="Wang J.P."/>
            <person name="Wang J.H."/>
            <person name="Sun Y.H."/>
            <person name="Ni S.B."/>
            <person name="Chen W.B."/>
            <person name="Zhang X.C."/>
            <person name="Jiao Y.N."/>
            <person name="Eichler E.E."/>
            <person name="Li G.H."/>
            <person name="Liu X."/>
            <person name="Gao L.Z."/>
        </authorList>
    </citation>
    <scope>NUCLEOTIDE SEQUENCE [LARGE SCALE GENOMIC DNA]</scope>
    <source>
        <strain evidence="7">cv. GT1</strain>
        <tissue evidence="6">Leaf</tissue>
    </source>
</reference>
<dbReference type="GO" id="GO:0046872">
    <property type="term" value="F:metal ion binding"/>
    <property type="evidence" value="ECO:0007669"/>
    <property type="project" value="UniProtKB-KW"/>
</dbReference>
<accession>A0A6A6LI56</accession>
<dbReference type="PANTHER" id="PTHR33827:SF2">
    <property type="entry name" value="PROTEIN SAWADEE HOMEODOMAIN HOMOLOG 1"/>
    <property type="match status" value="1"/>
</dbReference>
<comment type="caution">
    <text evidence="6">The sequence shown here is derived from an EMBL/GenBank/DDBJ whole genome shotgun (WGS) entry which is preliminary data.</text>
</comment>
<keyword evidence="2" id="KW-0408">Iron</keyword>
<evidence type="ECO:0000259" key="5">
    <source>
        <dbReference type="Pfam" id="PF16719"/>
    </source>
</evidence>
<evidence type="ECO:0008006" key="8">
    <source>
        <dbReference type="Google" id="ProtNLM"/>
    </source>
</evidence>
<feature type="region of interest" description="Disordered" evidence="3">
    <location>
        <begin position="1"/>
        <end position="29"/>
    </location>
</feature>
<dbReference type="PANTHER" id="PTHR33827">
    <property type="entry name" value="PROTEIN SAWADEE HOMEODOMAIN HOMOLOG 2"/>
    <property type="match status" value="1"/>
</dbReference>
<dbReference type="InterPro" id="IPR026992">
    <property type="entry name" value="DIOX_N"/>
</dbReference>
<feature type="domain" description="Non-haem dioxygenase N-terminal" evidence="4">
    <location>
        <begin position="68"/>
        <end position="152"/>
    </location>
</feature>
<dbReference type="Proteomes" id="UP000467840">
    <property type="component" value="Chromosome 4"/>
</dbReference>
<dbReference type="InterPro" id="IPR032001">
    <property type="entry name" value="SAWADEE_dom"/>
</dbReference>